<dbReference type="Proteomes" id="UP000183832">
    <property type="component" value="Unassembled WGS sequence"/>
</dbReference>
<protein>
    <submittedName>
        <fullName evidence="1">CLUMA_CG018546, isoform A</fullName>
    </submittedName>
</protein>
<proteinExistence type="predicted"/>
<name>A0A1J1J2G6_9DIPT</name>
<organism evidence="1 2">
    <name type="scientific">Clunio marinus</name>
    <dbReference type="NCBI Taxonomy" id="568069"/>
    <lineage>
        <taxon>Eukaryota</taxon>
        <taxon>Metazoa</taxon>
        <taxon>Ecdysozoa</taxon>
        <taxon>Arthropoda</taxon>
        <taxon>Hexapoda</taxon>
        <taxon>Insecta</taxon>
        <taxon>Pterygota</taxon>
        <taxon>Neoptera</taxon>
        <taxon>Endopterygota</taxon>
        <taxon>Diptera</taxon>
        <taxon>Nematocera</taxon>
        <taxon>Chironomoidea</taxon>
        <taxon>Chironomidae</taxon>
        <taxon>Clunio</taxon>
    </lineage>
</organism>
<reference evidence="1 2" key="1">
    <citation type="submission" date="2015-04" db="EMBL/GenBank/DDBJ databases">
        <authorList>
            <person name="Syromyatnikov M.Y."/>
            <person name="Popov V.N."/>
        </authorList>
    </citation>
    <scope>NUCLEOTIDE SEQUENCE [LARGE SCALE GENOMIC DNA]</scope>
</reference>
<sequence length="110" mass="13118">MLISQACYTLILVLLFKTTFYSLKSLKFQLIKTKFFFFRKLSTHNPSKPLEKENSLRGRQRTFLNSQDKLKGKTNYSEFGFETKDNIERDLFLFEMIKPLVVRSDFKHHA</sequence>
<evidence type="ECO:0000313" key="2">
    <source>
        <dbReference type="Proteomes" id="UP000183832"/>
    </source>
</evidence>
<keyword evidence="2" id="KW-1185">Reference proteome</keyword>
<accession>A0A1J1J2G6</accession>
<gene>
    <name evidence="1" type="ORF">CLUMA_CG018546</name>
</gene>
<dbReference type="AlphaFoldDB" id="A0A1J1J2G6"/>
<dbReference type="EMBL" id="CVRI01000064">
    <property type="protein sequence ID" value="CRL05041.1"/>
    <property type="molecule type" value="Genomic_DNA"/>
</dbReference>
<evidence type="ECO:0000313" key="1">
    <source>
        <dbReference type="EMBL" id="CRL05041.1"/>
    </source>
</evidence>